<sequence>GVLFREAKFLISTHSDFVDISFTPCSCNRCAHDLARIGLRWDPGHPAVWTGPLPKFVKVIVRRDLTKPMVKE</sequence>
<evidence type="ECO:0000313" key="1">
    <source>
        <dbReference type="EMBL" id="OEL13427.1"/>
    </source>
</evidence>
<reference evidence="1 2" key="1">
    <citation type="submission" date="2016-09" db="EMBL/GenBank/DDBJ databases">
        <title>The draft genome of Dichanthelium oligosanthes: A C3 panicoid grass species.</title>
        <authorList>
            <person name="Studer A.J."/>
            <person name="Schnable J.C."/>
            <person name="Brutnell T.P."/>
        </authorList>
    </citation>
    <scope>NUCLEOTIDE SEQUENCE [LARGE SCALE GENOMIC DNA]</scope>
    <source>
        <strain evidence="2">cv. Kellogg 1175</strain>
        <tissue evidence="1">Leaf</tissue>
    </source>
</reference>
<name>A0A1E5UKN2_9POAL</name>
<dbReference type="OrthoDB" id="696499at2759"/>
<accession>A0A1E5UKN2</accession>
<comment type="caution">
    <text evidence="1">The sequence shown here is derived from an EMBL/GenBank/DDBJ whole genome shotgun (WGS) entry which is preliminary data.</text>
</comment>
<gene>
    <name evidence="1" type="ORF">BAE44_0025552</name>
</gene>
<organism evidence="1 2">
    <name type="scientific">Dichanthelium oligosanthes</name>
    <dbReference type="NCBI Taxonomy" id="888268"/>
    <lineage>
        <taxon>Eukaryota</taxon>
        <taxon>Viridiplantae</taxon>
        <taxon>Streptophyta</taxon>
        <taxon>Embryophyta</taxon>
        <taxon>Tracheophyta</taxon>
        <taxon>Spermatophyta</taxon>
        <taxon>Magnoliopsida</taxon>
        <taxon>Liliopsida</taxon>
        <taxon>Poales</taxon>
        <taxon>Poaceae</taxon>
        <taxon>PACMAD clade</taxon>
        <taxon>Panicoideae</taxon>
        <taxon>Panicodae</taxon>
        <taxon>Paniceae</taxon>
        <taxon>Dichantheliinae</taxon>
        <taxon>Dichanthelium</taxon>
    </lineage>
</organism>
<proteinExistence type="predicted"/>
<evidence type="ECO:0000313" key="2">
    <source>
        <dbReference type="Proteomes" id="UP000095767"/>
    </source>
</evidence>
<evidence type="ECO:0008006" key="3">
    <source>
        <dbReference type="Google" id="ProtNLM"/>
    </source>
</evidence>
<dbReference type="EMBL" id="LWDX02073437">
    <property type="protein sequence ID" value="OEL13427.1"/>
    <property type="molecule type" value="Genomic_DNA"/>
</dbReference>
<dbReference type="AlphaFoldDB" id="A0A1E5UKN2"/>
<dbReference type="Proteomes" id="UP000095767">
    <property type="component" value="Unassembled WGS sequence"/>
</dbReference>
<feature type="non-terminal residue" evidence="1">
    <location>
        <position position="1"/>
    </location>
</feature>
<keyword evidence="2" id="KW-1185">Reference proteome</keyword>
<protein>
    <recommendedName>
        <fullName evidence="3">RNase H type-1 domain-containing protein</fullName>
    </recommendedName>
</protein>